<comment type="caution">
    <text evidence="1">The sequence shown here is derived from an EMBL/GenBank/DDBJ whole genome shotgun (WGS) entry which is preliminary data.</text>
</comment>
<name>A0AB35I0Q1_MICTH</name>
<evidence type="ECO:0000313" key="2">
    <source>
        <dbReference type="Proteomes" id="UP001209730"/>
    </source>
</evidence>
<dbReference type="RefSeq" id="WP_266066258.1">
    <property type="nucleotide sequence ID" value="NZ_CP130317.1"/>
</dbReference>
<accession>A0AB35I0Q1</accession>
<organism evidence="1 2">
    <name type="scientific">Microbulbifer thermotolerans</name>
    <dbReference type="NCBI Taxonomy" id="252514"/>
    <lineage>
        <taxon>Bacteria</taxon>
        <taxon>Pseudomonadati</taxon>
        <taxon>Pseudomonadota</taxon>
        <taxon>Gammaproteobacteria</taxon>
        <taxon>Cellvibrionales</taxon>
        <taxon>Microbulbiferaceae</taxon>
        <taxon>Microbulbifer</taxon>
    </lineage>
</organism>
<dbReference type="Proteomes" id="UP001209730">
    <property type="component" value="Unassembled WGS sequence"/>
</dbReference>
<protein>
    <submittedName>
        <fullName evidence="1">Uncharacterized protein</fullName>
    </submittedName>
</protein>
<evidence type="ECO:0000313" key="1">
    <source>
        <dbReference type="EMBL" id="MCX2802278.1"/>
    </source>
</evidence>
<sequence length="361" mass="42135">MKNEPVQFLRRQLKKIAHNPTLLAKDIVNVLSTPDKFVHQFKINSSYDLVQYEYGRFPEKRSLIQDCKKYDSFIDEFTCNIYFYKKADSIIILKKNQPPLNKKFSSLFFFSLAEKDFQSCFLEGLANNKSNFIGFRGCNFGVCILNEEASKCDKLTLMLKVESLKLYESLQSFHQNLVIFNPDGYVPWMCWHVSQTTNIILILTKEVERRVLNDYLNIASVVIDCNSFVGGDDITKINRYIQCDHQKVEDVLCEVILDLGAKEKNMLVPSYRGFEYVPNIDMYNQKDIDGVIALREPFLTQKNISFESMIHRNKEKIRYILLREELSLKYRDLVFASNKNDDPTGLLLKTLKDGVKYEVTY</sequence>
<reference evidence="1" key="1">
    <citation type="submission" date="2022-11" db="EMBL/GenBank/DDBJ databases">
        <title>Chitin-degrading and fungicidal potential of chitinolytic bacterial strains from marine environment of the Pacific Ocean regions.</title>
        <authorList>
            <person name="Pentekhina I."/>
            <person name="Nedashkovskaya O."/>
            <person name="Seitkalieva A."/>
            <person name="Podvolotskaya A."/>
            <person name="Tekutyeva L."/>
            <person name="Balabanova L."/>
        </authorList>
    </citation>
    <scope>NUCLEOTIDE SEQUENCE</scope>
    <source>
        <strain evidence="1">KMM 6838</strain>
    </source>
</reference>
<dbReference type="EMBL" id="JAPHQB010000015">
    <property type="protein sequence ID" value="MCX2802278.1"/>
    <property type="molecule type" value="Genomic_DNA"/>
</dbReference>
<proteinExistence type="predicted"/>
<gene>
    <name evidence="1" type="ORF">OQJ68_10830</name>
</gene>
<dbReference type="AlphaFoldDB" id="A0AB35I0Q1"/>